<reference evidence="1" key="2">
    <citation type="journal article" date="2015" name="Data Brief">
        <title>Shoot transcriptome of the giant reed, Arundo donax.</title>
        <authorList>
            <person name="Barrero R.A."/>
            <person name="Guerrero F.D."/>
            <person name="Moolhuijzen P."/>
            <person name="Goolsby J.A."/>
            <person name="Tidwell J."/>
            <person name="Bellgard S.E."/>
            <person name="Bellgard M.I."/>
        </authorList>
    </citation>
    <scope>NUCLEOTIDE SEQUENCE</scope>
    <source>
        <tissue evidence="1">Shoot tissue taken approximately 20 cm above the soil surface</tissue>
    </source>
</reference>
<sequence>MHQPISGSINVHRHLESTWVGTFLERIDVSGENGRNCTWLRFCERNVSC</sequence>
<evidence type="ECO:0000313" key="1">
    <source>
        <dbReference type="EMBL" id="JAD86025.1"/>
    </source>
</evidence>
<organism evidence="1">
    <name type="scientific">Arundo donax</name>
    <name type="common">Giant reed</name>
    <name type="synonym">Donax arundinaceus</name>
    <dbReference type="NCBI Taxonomy" id="35708"/>
    <lineage>
        <taxon>Eukaryota</taxon>
        <taxon>Viridiplantae</taxon>
        <taxon>Streptophyta</taxon>
        <taxon>Embryophyta</taxon>
        <taxon>Tracheophyta</taxon>
        <taxon>Spermatophyta</taxon>
        <taxon>Magnoliopsida</taxon>
        <taxon>Liliopsida</taxon>
        <taxon>Poales</taxon>
        <taxon>Poaceae</taxon>
        <taxon>PACMAD clade</taxon>
        <taxon>Arundinoideae</taxon>
        <taxon>Arundineae</taxon>
        <taxon>Arundo</taxon>
    </lineage>
</organism>
<proteinExistence type="predicted"/>
<protein>
    <submittedName>
        <fullName evidence="1">Uncharacterized protein</fullName>
    </submittedName>
</protein>
<dbReference type="AlphaFoldDB" id="A0A0A9DK34"/>
<name>A0A0A9DK34_ARUDO</name>
<dbReference type="EMBL" id="GBRH01211870">
    <property type="protein sequence ID" value="JAD86025.1"/>
    <property type="molecule type" value="Transcribed_RNA"/>
</dbReference>
<reference evidence="1" key="1">
    <citation type="submission" date="2014-09" db="EMBL/GenBank/DDBJ databases">
        <authorList>
            <person name="Magalhaes I.L.F."/>
            <person name="Oliveira U."/>
            <person name="Santos F.R."/>
            <person name="Vidigal T.H.D.A."/>
            <person name="Brescovit A.D."/>
            <person name="Santos A.J."/>
        </authorList>
    </citation>
    <scope>NUCLEOTIDE SEQUENCE</scope>
    <source>
        <tissue evidence="1">Shoot tissue taken approximately 20 cm above the soil surface</tissue>
    </source>
</reference>
<accession>A0A0A9DK34</accession>